<organism evidence="2 3">
    <name type="scientific">Aphanomyces stellatus</name>
    <dbReference type="NCBI Taxonomy" id="120398"/>
    <lineage>
        <taxon>Eukaryota</taxon>
        <taxon>Sar</taxon>
        <taxon>Stramenopiles</taxon>
        <taxon>Oomycota</taxon>
        <taxon>Saprolegniomycetes</taxon>
        <taxon>Saprolegniales</taxon>
        <taxon>Verrucalvaceae</taxon>
        <taxon>Aphanomyces</taxon>
    </lineage>
</organism>
<evidence type="ECO:0000313" key="2">
    <source>
        <dbReference type="EMBL" id="VFT86459.1"/>
    </source>
</evidence>
<dbReference type="EMBL" id="CAADRA010005173">
    <property type="protein sequence ID" value="VFT86459.1"/>
    <property type="molecule type" value="Genomic_DNA"/>
</dbReference>
<keyword evidence="3" id="KW-1185">Reference proteome</keyword>
<reference evidence="1" key="2">
    <citation type="submission" date="2019-06" db="EMBL/GenBank/DDBJ databases">
        <title>Genomics analysis of Aphanomyces spp. identifies a new class of oomycete effector associated with host adaptation.</title>
        <authorList>
            <person name="Gaulin E."/>
        </authorList>
    </citation>
    <scope>NUCLEOTIDE SEQUENCE</scope>
    <source>
        <strain evidence="1">CBS 578.67</strain>
    </source>
</reference>
<sequence length="213" mass="23375">MGTRGPQRRRKAIVNKPLLEGGRVRVVAPAAIQGLLHDAVLASNSLGIIVCIFDIATKSTSTAPEIRQQLAQGVFRDAVVASQFKIAQWAMMQLAPVDIANMLHSTGDAAMEKTIQARDVGMVLLLQSNSVALDVLASSRALYEDGVYKREYLWLLVRLSNCKQLDQFIDAPSKMHPKQAKSSLVRWLGWLVERHGGHATVNGPLPCPRFGRI</sequence>
<dbReference type="EMBL" id="VJMH01005152">
    <property type="protein sequence ID" value="KAF0699870.1"/>
    <property type="molecule type" value="Genomic_DNA"/>
</dbReference>
<evidence type="ECO:0000313" key="3">
    <source>
        <dbReference type="Proteomes" id="UP000332933"/>
    </source>
</evidence>
<dbReference type="Proteomes" id="UP000332933">
    <property type="component" value="Unassembled WGS sequence"/>
</dbReference>
<gene>
    <name evidence="2" type="primary">Aste57867_9580</name>
    <name evidence="1" type="ORF">As57867_009542</name>
    <name evidence="2" type="ORF">ASTE57867_9580</name>
</gene>
<evidence type="ECO:0000313" key="1">
    <source>
        <dbReference type="EMBL" id="KAF0699870.1"/>
    </source>
</evidence>
<proteinExistence type="predicted"/>
<name>A0A485KNP2_9STRA</name>
<dbReference type="AlphaFoldDB" id="A0A485KNP2"/>
<reference evidence="2 3" key="1">
    <citation type="submission" date="2019-03" db="EMBL/GenBank/DDBJ databases">
        <authorList>
            <person name="Gaulin E."/>
            <person name="Dumas B."/>
        </authorList>
    </citation>
    <scope>NUCLEOTIDE SEQUENCE [LARGE SCALE GENOMIC DNA]</scope>
    <source>
        <strain evidence="2">CBS 568.67</strain>
    </source>
</reference>
<protein>
    <submittedName>
        <fullName evidence="2">Aste57867_9580 protein</fullName>
    </submittedName>
</protein>
<accession>A0A485KNP2</accession>